<dbReference type="GO" id="GO:0016747">
    <property type="term" value="F:acyltransferase activity, transferring groups other than amino-acyl groups"/>
    <property type="evidence" value="ECO:0007669"/>
    <property type="project" value="InterPro"/>
</dbReference>
<keyword evidence="3" id="KW-1185">Reference proteome</keyword>
<organism evidence="2 3">
    <name type="scientific">Penicillium solitum</name>
    <dbReference type="NCBI Taxonomy" id="60172"/>
    <lineage>
        <taxon>Eukaryota</taxon>
        <taxon>Fungi</taxon>
        <taxon>Dikarya</taxon>
        <taxon>Ascomycota</taxon>
        <taxon>Pezizomycotina</taxon>
        <taxon>Eurotiomycetes</taxon>
        <taxon>Eurotiomycetidae</taxon>
        <taxon>Eurotiales</taxon>
        <taxon>Aspergillaceae</taxon>
        <taxon>Penicillium</taxon>
    </lineage>
</organism>
<sequence>MCPDSESDADDQGRTPTPKAFRSENLEFCSYNSEEDDEFFHYIQTSSSSIINWCASTPRPMDLNFTSRVAKHLQRRSHLFVIIYESDRAGEYRPIGTLFLKSSHRDMVHHRCSKLEVSIRKEHQHYEAEAINWALNWAFNSANLHRVEVNIPSWNLRMGKLCDEVGFHTEGERKECYFKDGEWWNEVNMSMLKKDWKERQAQTKK</sequence>
<reference evidence="3" key="1">
    <citation type="journal article" date="2017" name="Nat. Microbiol.">
        <title>Global analysis of biosynthetic gene clusters reveals vast potential of secondary metabolite production in Penicillium species.</title>
        <authorList>
            <person name="Nielsen J.C."/>
            <person name="Grijseels S."/>
            <person name="Prigent S."/>
            <person name="Ji B."/>
            <person name="Dainat J."/>
            <person name="Nielsen K.F."/>
            <person name="Frisvad J.C."/>
            <person name="Workman M."/>
            <person name="Nielsen J."/>
        </authorList>
    </citation>
    <scope>NUCLEOTIDE SEQUENCE [LARGE SCALE GENOMIC DNA]</scope>
    <source>
        <strain evidence="3">IBT 29525</strain>
    </source>
</reference>
<dbReference type="InterPro" id="IPR000182">
    <property type="entry name" value="GNAT_dom"/>
</dbReference>
<feature type="domain" description="N-acetyltransferase" evidence="1">
    <location>
        <begin position="34"/>
        <end position="168"/>
    </location>
</feature>
<proteinExistence type="predicted"/>
<dbReference type="Gene3D" id="3.40.630.30">
    <property type="match status" value="1"/>
</dbReference>
<dbReference type="PANTHER" id="PTHR43415:SF3">
    <property type="entry name" value="GNAT-FAMILY ACETYLTRANSFERASE"/>
    <property type="match status" value="1"/>
</dbReference>
<accession>A0A1V6QMM3</accession>
<dbReference type="AlphaFoldDB" id="A0A1V6QMM3"/>
<dbReference type="InterPro" id="IPR016181">
    <property type="entry name" value="Acyl_CoA_acyltransferase"/>
</dbReference>
<dbReference type="EMBL" id="MDYO01000061">
    <property type="protein sequence ID" value="OQD90166.1"/>
    <property type="molecule type" value="Genomic_DNA"/>
</dbReference>
<dbReference type="PANTHER" id="PTHR43415">
    <property type="entry name" value="SPERMIDINE N(1)-ACETYLTRANSFERASE"/>
    <property type="match status" value="1"/>
</dbReference>
<evidence type="ECO:0000259" key="1">
    <source>
        <dbReference type="Pfam" id="PF13302"/>
    </source>
</evidence>
<name>A0A1V6QMM3_9EURO</name>
<dbReference type="Pfam" id="PF13302">
    <property type="entry name" value="Acetyltransf_3"/>
    <property type="match status" value="1"/>
</dbReference>
<evidence type="ECO:0000313" key="3">
    <source>
        <dbReference type="Proteomes" id="UP000191612"/>
    </source>
</evidence>
<dbReference type="SUPFAM" id="SSF55729">
    <property type="entry name" value="Acyl-CoA N-acyltransferases (Nat)"/>
    <property type="match status" value="1"/>
</dbReference>
<dbReference type="Proteomes" id="UP000191612">
    <property type="component" value="Unassembled WGS sequence"/>
</dbReference>
<comment type="caution">
    <text evidence="2">The sequence shown here is derived from an EMBL/GenBank/DDBJ whole genome shotgun (WGS) entry which is preliminary data.</text>
</comment>
<evidence type="ECO:0000313" key="2">
    <source>
        <dbReference type="EMBL" id="OQD90166.1"/>
    </source>
</evidence>
<gene>
    <name evidence="2" type="ORF">PENSOL_c061G11262</name>
</gene>
<protein>
    <recommendedName>
        <fullName evidence="1">N-acetyltransferase domain-containing protein</fullName>
    </recommendedName>
</protein>